<comment type="caution">
    <text evidence="2">The sequence shown here is derived from an EMBL/GenBank/DDBJ whole genome shotgun (WGS) entry which is preliminary data.</text>
</comment>
<dbReference type="AlphaFoldDB" id="A0AAV9MUN9"/>
<accession>A0AAV9MUN9</accession>
<reference evidence="2 3" key="1">
    <citation type="submission" date="2023-08" db="EMBL/GenBank/DDBJ databases">
        <title>Black Yeasts Isolated from many extreme environments.</title>
        <authorList>
            <person name="Coleine C."/>
            <person name="Stajich J.E."/>
            <person name="Selbmann L."/>
        </authorList>
    </citation>
    <scope>NUCLEOTIDE SEQUENCE [LARGE SCALE GENOMIC DNA]</scope>
    <source>
        <strain evidence="2 3">CCFEE 5792</strain>
    </source>
</reference>
<evidence type="ECO:0008006" key="4">
    <source>
        <dbReference type="Google" id="ProtNLM"/>
    </source>
</evidence>
<proteinExistence type="predicted"/>
<keyword evidence="1" id="KW-0732">Signal</keyword>
<dbReference type="Proteomes" id="UP001358417">
    <property type="component" value="Unassembled WGS sequence"/>
</dbReference>
<dbReference type="RefSeq" id="XP_064699892.1">
    <property type="nucleotide sequence ID" value="XM_064855446.1"/>
</dbReference>
<protein>
    <recommendedName>
        <fullName evidence="4">Ecp2 effector protein domain-containing protein</fullName>
    </recommendedName>
</protein>
<dbReference type="GeneID" id="89980068"/>
<name>A0AAV9MUN9_9EURO</name>
<dbReference type="EMBL" id="JAVRRD010000060">
    <property type="protein sequence ID" value="KAK5043505.1"/>
    <property type="molecule type" value="Genomic_DNA"/>
</dbReference>
<sequence length="295" mass="33109">MERLQHDHSPLKRGFLLAFLLLSLYLPLVQAGDVMITLYPGSSQCVSGTAQISMWIRQSEVEDTCNTLPLPIRSVWFETIRGSFNDFDMWFMQDCKAIKSGDVGFSPVKQYVDNCYTAGKPAKKMIAFRDNAKMMGANQTRLNVRTLEKRVTRWGLTPKSANSWGKFFAGGVWYVVGAVVYNDAASDGDLSTSMIYGMRDTSEKNYNPSVHTGSYHIAYNQAPYQVGPEFSWQTRSNMPVKVVEMVLTAIADGIAQSNAEGTWASYEMVMLHKIASLEDTRHISTEYLEMQGPTK</sequence>
<organism evidence="2 3">
    <name type="scientific">Exophiala bonariae</name>
    <dbReference type="NCBI Taxonomy" id="1690606"/>
    <lineage>
        <taxon>Eukaryota</taxon>
        <taxon>Fungi</taxon>
        <taxon>Dikarya</taxon>
        <taxon>Ascomycota</taxon>
        <taxon>Pezizomycotina</taxon>
        <taxon>Eurotiomycetes</taxon>
        <taxon>Chaetothyriomycetidae</taxon>
        <taxon>Chaetothyriales</taxon>
        <taxon>Herpotrichiellaceae</taxon>
        <taxon>Exophiala</taxon>
    </lineage>
</organism>
<evidence type="ECO:0000256" key="1">
    <source>
        <dbReference type="SAM" id="SignalP"/>
    </source>
</evidence>
<feature type="signal peptide" evidence="1">
    <location>
        <begin position="1"/>
        <end position="31"/>
    </location>
</feature>
<gene>
    <name evidence="2" type="ORF">LTR84_011919</name>
</gene>
<evidence type="ECO:0000313" key="2">
    <source>
        <dbReference type="EMBL" id="KAK5043505.1"/>
    </source>
</evidence>
<keyword evidence="3" id="KW-1185">Reference proteome</keyword>
<feature type="chain" id="PRO_5043541417" description="Ecp2 effector protein domain-containing protein" evidence="1">
    <location>
        <begin position="32"/>
        <end position="295"/>
    </location>
</feature>
<evidence type="ECO:0000313" key="3">
    <source>
        <dbReference type="Proteomes" id="UP001358417"/>
    </source>
</evidence>